<evidence type="ECO:0000256" key="1">
    <source>
        <dbReference type="ARBA" id="ARBA00004571"/>
    </source>
</evidence>
<evidence type="ECO:0000256" key="3">
    <source>
        <dbReference type="ARBA" id="ARBA00022452"/>
    </source>
</evidence>
<evidence type="ECO:0000256" key="12">
    <source>
        <dbReference type="SAM" id="SignalP"/>
    </source>
</evidence>
<dbReference type="RefSeq" id="WP_281931381.1">
    <property type="nucleotide sequence ID" value="NZ_AP027142.1"/>
</dbReference>
<keyword evidence="10" id="KW-0998">Cell outer membrane</keyword>
<dbReference type="PANTHER" id="PTHR32552">
    <property type="entry name" value="FERRICHROME IRON RECEPTOR-RELATED"/>
    <property type="match status" value="1"/>
</dbReference>
<evidence type="ECO:0000313" key="15">
    <source>
        <dbReference type="EMBL" id="BDV33845.1"/>
    </source>
</evidence>
<feature type="chain" id="PRO_5046844067" evidence="12">
    <location>
        <begin position="34"/>
        <end position="838"/>
    </location>
</feature>
<evidence type="ECO:0000256" key="7">
    <source>
        <dbReference type="ARBA" id="ARBA00023065"/>
    </source>
</evidence>
<keyword evidence="9 11" id="KW-0472">Membrane</keyword>
<evidence type="ECO:0000256" key="8">
    <source>
        <dbReference type="ARBA" id="ARBA00023077"/>
    </source>
</evidence>
<evidence type="ECO:0000313" key="16">
    <source>
        <dbReference type="Proteomes" id="UP001317629"/>
    </source>
</evidence>
<feature type="domain" description="TonB-dependent receptor-like beta-barrel" evidence="13">
    <location>
        <begin position="274"/>
        <end position="800"/>
    </location>
</feature>
<keyword evidence="16" id="KW-1185">Reference proteome</keyword>
<protein>
    <submittedName>
        <fullName evidence="15">TonB-dependent receptor</fullName>
    </submittedName>
</protein>
<evidence type="ECO:0000256" key="2">
    <source>
        <dbReference type="ARBA" id="ARBA00022448"/>
    </source>
</evidence>
<gene>
    <name evidence="15" type="primary">fyuA_2</name>
    <name evidence="15" type="ORF">SS37A_13740</name>
</gene>
<evidence type="ECO:0000256" key="4">
    <source>
        <dbReference type="ARBA" id="ARBA00022496"/>
    </source>
</evidence>
<accession>A0ABM8E7L6</accession>
<dbReference type="Pfam" id="PF00593">
    <property type="entry name" value="TonB_dep_Rec_b-barrel"/>
    <property type="match status" value="1"/>
</dbReference>
<dbReference type="PANTHER" id="PTHR32552:SF81">
    <property type="entry name" value="TONB-DEPENDENT OUTER MEMBRANE RECEPTOR"/>
    <property type="match status" value="1"/>
</dbReference>
<keyword evidence="3" id="KW-1134">Transmembrane beta strand</keyword>
<reference evidence="15 16" key="1">
    <citation type="journal article" date="2023" name="Int. J. Syst. Evol. Microbiol.">
        <title>Methylocystis iwaonis sp. nov., a type II methane-oxidizing bacterium from surface soil of a rice paddy field in Japan, and emended description of the genus Methylocystis (ex Whittenbury et al. 1970) Bowman et al. 1993.</title>
        <authorList>
            <person name="Kaise H."/>
            <person name="Sawadogo J.B."/>
            <person name="Alam M.S."/>
            <person name="Ueno C."/>
            <person name="Dianou D."/>
            <person name="Shinjo R."/>
            <person name="Asakawa S."/>
        </authorList>
    </citation>
    <scope>NUCLEOTIDE SEQUENCE [LARGE SCALE GENOMIC DNA]</scope>
    <source>
        <strain evidence="15 16">SS37A-Re</strain>
    </source>
</reference>
<keyword evidence="4" id="KW-0410">Iron transport</keyword>
<keyword evidence="7" id="KW-0406">Ion transport</keyword>
<sequence length="838" mass="92773">MRAANRQFGSALMSSVSILAAATALFSAPSAQAEDTASAQGPIEVDNIVVSGKGNGGIDRPVQQAQEKPRSIVVVDEKTMEDQNINRLDELQQLIPNYRANNSGASQASRQTIRWVGVGAAGTGVGTESPTGYVVDNVFWKYWGFQWMDQFDVRSFEVAYGPQGTAGGKNTAVGSLIINNRLPSFARQASFETHFANHSRVIEKAYVTGPIIDEKLAYRVSVFLDKGSGWIHDQVTGAGYKNTDRWGVRGQLLYVGDEVTDRLIVNFSKSTEYNGYTLGPYSDSFLTYANGTRPAATFAQNVATKLGKPILSWDPYKPSIANEGVDPVRTVTVSNELNIGVGENLFTSISAYGFTRNEQRYFEDTQLLQLWRGGMDTYVGQASQEFRFSSPKEDRDLEWTTGVYLFYDDAANQMHHTVFGVDAAKWLGPRYGAGALPGVAVWDYTHARDFQAAAYGQATYHLDEKLSATLGLRESYEIRQGSVSQLNRYYPTVSVFAQDQAVIAAGSRGLSDTGGKEKPHNFLTGIFNPQYKYNDNVQIYALVGRAEKAGAVNTSANPRYVKNASGVYKFDSFPTVITKPEYSWDYELGFKSNWFDNHLLFNVNLYWNDFFNFQTNVIDGVSVDSNGAPLGLTTLGNAAHARIRGIEFDGRWSPIDRLWITFNGAFSDARWVSWPDAGPPPDWSWPSGPVPAPRQLSLSNTRWQGVPLWTFNIGANYEHPVGRVFSNLGDFSSLGGFGAWTGQPIKAFGYVNVSWQDKTRLTNPWSVAQYWQGSFAYVNAGVGLRTEDDRYSLSFWAKNIGNERPFNSWDQGTPGTPARVGLARWDATWGGALRVKLF</sequence>
<feature type="signal peptide" evidence="12">
    <location>
        <begin position="1"/>
        <end position="33"/>
    </location>
</feature>
<keyword evidence="6" id="KW-0408">Iron</keyword>
<dbReference type="Proteomes" id="UP001317629">
    <property type="component" value="Chromosome"/>
</dbReference>
<evidence type="ECO:0000256" key="6">
    <source>
        <dbReference type="ARBA" id="ARBA00023004"/>
    </source>
</evidence>
<evidence type="ECO:0000259" key="13">
    <source>
        <dbReference type="Pfam" id="PF00593"/>
    </source>
</evidence>
<proteinExistence type="inferred from homology"/>
<keyword evidence="12" id="KW-0732">Signal</keyword>
<evidence type="ECO:0000256" key="10">
    <source>
        <dbReference type="ARBA" id="ARBA00023237"/>
    </source>
</evidence>
<dbReference type="Gene3D" id="2.40.170.20">
    <property type="entry name" value="TonB-dependent receptor, beta-barrel domain"/>
    <property type="match status" value="1"/>
</dbReference>
<keyword evidence="15" id="KW-0675">Receptor</keyword>
<keyword evidence="5" id="KW-0812">Transmembrane</keyword>
<dbReference type="InterPro" id="IPR036942">
    <property type="entry name" value="Beta-barrel_TonB_sf"/>
</dbReference>
<comment type="subcellular location">
    <subcellularLocation>
        <location evidence="1">Cell outer membrane</location>
        <topology evidence="1">Multi-pass membrane protein</topology>
    </subcellularLocation>
</comment>
<organism evidence="15 16">
    <name type="scientific">Methylocystis iwaonis</name>
    <dbReference type="NCBI Taxonomy" id="2885079"/>
    <lineage>
        <taxon>Bacteria</taxon>
        <taxon>Pseudomonadati</taxon>
        <taxon>Pseudomonadota</taxon>
        <taxon>Alphaproteobacteria</taxon>
        <taxon>Hyphomicrobiales</taxon>
        <taxon>Methylocystaceae</taxon>
        <taxon>Methylocystis</taxon>
    </lineage>
</organism>
<evidence type="ECO:0000259" key="14">
    <source>
        <dbReference type="Pfam" id="PF07715"/>
    </source>
</evidence>
<name>A0ABM8E7L6_9HYPH</name>
<dbReference type="SUPFAM" id="SSF56935">
    <property type="entry name" value="Porins"/>
    <property type="match status" value="1"/>
</dbReference>
<evidence type="ECO:0000256" key="9">
    <source>
        <dbReference type="ARBA" id="ARBA00023136"/>
    </source>
</evidence>
<evidence type="ECO:0000256" key="5">
    <source>
        <dbReference type="ARBA" id="ARBA00022692"/>
    </source>
</evidence>
<dbReference type="InterPro" id="IPR039426">
    <property type="entry name" value="TonB-dep_rcpt-like"/>
</dbReference>
<dbReference type="InterPro" id="IPR012910">
    <property type="entry name" value="Plug_dom"/>
</dbReference>
<keyword evidence="8 11" id="KW-0798">TonB box</keyword>
<dbReference type="InterPro" id="IPR000531">
    <property type="entry name" value="Beta-barrel_TonB"/>
</dbReference>
<dbReference type="Pfam" id="PF07715">
    <property type="entry name" value="Plug"/>
    <property type="match status" value="1"/>
</dbReference>
<feature type="domain" description="TonB-dependent receptor plug" evidence="14">
    <location>
        <begin position="66"/>
        <end position="174"/>
    </location>
</feature>
<dbReference type="EMBL" id="AP027142">
    <property type="protein sequence ID" value="BDV33845.1"/>
    <property type="molecule type" value="Genomic_DNA"/>
</dbReference>
<comment type="similarity">
    <text evidence="11">Belongs to the TonB-dependent receptor family.</text>
</comment>
<evidence type="ECO:0000256" key="11">
    <source>
        <dbReference type="RuleBase" id="RU003357"/>
    </source>
</evidence>
<keyword evidence="2" id="KW-0813">Transport</keyword>